<evidence type="ECO:0000313" key="1">
    <source>
        <dbReference type="EMBL" id="MCS3919494.1"/>
    </source>
</evidence>
<dbReference type="RefSeq" id="WP_259095960.1">
    <property type="nucleotide sequence ID" value="NZ_CP130454.1"/>
</dbReference>
<reference evidence="1 2" key="1">
    <citation type="submission" date="2022-08" db="EMBL/GenBank/DDBJ databases">
        <title>Bacterial and archaeal communities from various locations to study Microbial Dark Matter (Phase II).</title>
        <authorList>
            <person name="Stepanauskas R."/>
        </authorList>
    </citation>
    <scope>NUCLEOTIDE SEQUENCE [LARGE SCALE GENOMIC DNA]</scope>
    <source>
        <strain evidence="1 2">PD1</strain>
    </source>
</reference>
<organism evidence="1 2">
    <name type="scientific">Candidatus Fervidibacter sacchari</name>
    <dbReference type="NCBI Taxonomy" id="1448929"/>
    <lineage>
        <taxon>Bacteria</taxon>
        <taxon>Candidatus Fervidibacterota</taxon>
        <taxon>Candidatus Fervidibacter</taxon>
    </lineage>
</organism>
<gene>
    <name evidence="1" type="ORF">M2350_001907</name>
</gene>
<protein>
    <submittedName>
        <fullName evidence="1">Nucleotidyltransferase</fullName>
    </submittedName>
</protein>
<dbReference type="EMBL" id="JANUCP010000003">
    <property type="protein sequence ID" value="MCS3919494.1"/>
    <property type="molecule type" value="Genomic_DNA"/>
</dbReference>
<keyword evidence="2" id="KW-1185">Reference proteome</keyword>
<sequence length="233" mass="26796">MRASTAIASDSELLSKAVRLLLELDDKICSIVLIGSFAWFPDLARDIDIVVITESNLPTDAYWDAVADFPKPVDVVVLRKGEKAKGLVLALRVGVLLWGDEGAVKETIENMPVPTLKDAHDWLDLARDAVREGLTETDPDRQDKRFRNAFNLLFEAARVAAMWFLDTEEGRWGELRRQLPNPFSEQFRQFINTLHITYWYDGDYPQERVEEEFERWRREVLAFIDGLRQLKGA</sequence>
<accession>A0ABT2EP71</accession>
<proteinExistence type="predicted"/>
<dbReference type="SUPFAM" id="SSF81301">
    <property type="entry name" value="Nucleotidyltransferase"/>
    <property type="match status" value="1"/>
</dbReference>
<comment type="caution">
    <text evidence="1">The sequence shown here is derived from an EMBL/GenBank/DDBJ whole genome shotgun (WGS) entry which is preliminary data.</text>
</comment>
<name>A0ABT2EP71_9BACT</name>
<dbReference type="Proteomes" id="UP001204798">
    <property type="component" value="Unassembled WGS sequence"/>
</dbReference>
<dbReference type="InterPro" id="IPR043519">
    <property type="entry name" value="NT_sf"/>
</dbReference>
<evidence type="ECO:0000313" key="2">
    <source>
        <dbReference type="Proteomes" id="UP001204798"/>
    </source>
</evidence>